<evidence type="ECO:0000256" key="1">
    <source>
        <dbReference type="SAM" id="MobiDB-lite"/>
    </source>
</evidence>
<feature type="region of interest" description="Disordered" evidence="1">
    <location>
        <begin position="251"/>
        <end position="290"/>
    </location>
</feature>
<feature type="region of interest" description="Disordered" evidence="1">
    <location>
        <begin position="208"/>
        <end position="233"/>
    </location>
</feature>
<dbReference type="AlphaFoldDB" id="A0A4D9DUK6"/>
<name>A0A4D9DUK6_9SAUR</name>
<feature type="compositionally biased region" description="Pro residues" evidence="1">
    <location>
        <begin position="90"/>
        <end position="104"/>
    </location>
</feature>
<protein>
    <submittedName>
        <fullName evidence="2">Zinc-binding protein A33-like</fullName>
    </submittedName>
</protein>
<proteinExistence type="predicted"/>
<accession>A0A4D9DUK6</accession>
<comment type="caution">
    <text evidence="2">The sequence shown here is derived from an EMBL/GenBank/DDBJ whole genome shotgun (WGS) entry which is preliminary data.</text>
</comment>
<dbReference type="EMBL" id="QXTE01000406">
    <property type="protein sequence ID" value="TFJ98353.1"/>
    <property type="molecule type" value="Genomic_DNA"/>
</dbReference>
<keyword evidence="3" id="KW-1185">Reference proteome</keyword>
<sequence>MCPGPAGAGCPRSPCRTEIQGDPARREGGVCPLRQPPGQPDASPWGSRLTRTLSRAGGERGHGAEARGAVDGAGPAAAERRLAPSVPADAPVPPRPPPAPAPPPLSPGHNFPCLSPPTPRISLLLLKCCVGSLPGGPGVRSGAGCGEQGDTPAQGWGKGGPLQAGSQQQILHPTPVSPVLTRTFPAPPRAPELAVLLGRPQRCPALLSLGEETGQPPSSPSLDQSHGAPSSAHRLGNWGCCRLRGMARMGGTSPPGVCARDRLGESAGGSPQAGSRARWDRREPREDPCK</sequence>
<organism evidence="2 3">
    <name type="scientific">Platysternon megacephalum</name>
    <name type="common">big-headed turtle</name>
    <dbReference type="NCBI Taxonomy" id="55544"/>
    <lineage>
        <taxon>Eukaryota</taxon>
        <taxon>Metazoa</taxon>
        <taxon>Chordata</taxon>
        <taxon>Craniata</taxon>
        <taxon>Vertebrata</taxon>
        <taxon>Euteleostomi</taxon>
        <taxon>Archelosauria</taxon>
        <taxon>Testudinata</taxon>
        <taxon>Testudines</taxon>
        <taxon>Cryptodira</taxon>
        <taxon>Durocryptodira</taxon>
        <taxon>Testudinoidea</taxon>
        <taxon>Platysternidae</taxon>
        <taxon>Platysternon</taxon>
    </lineage>
</organism>
<evidence type="ECO:0000313" key="3">
    <source>
        <dbReference type="Proteomes" id="UP000297703"/>
    </source>
</evidence>
<evidence type="ECO:0000313" key="2">
    <source>
        <dbReference type="EMBL" id="TFJ98353.1"/>
    </source>
</evidence>
<reference evidence="2 3" key="1">
    <citation type="submission" date="2019-04" db="EMBL/GenBank/DDBJ databases">
        <title>Draft genome of the big-headed turtle Platysternon megacephalum.</title>
        <authorList>
            <person name="Gong S."/>
        </authorList>
    </citation>
    <scope>NUCLEOTIDE SEQUENCE [LARGE SCALE GENOMIC DNA]</scope>
    <source>
        <strain evidence="2">DO16091913</strain>
        <tissue evidence="2">Muscle</tissue>
    </source>
</reference>
<reference evidence="2 3" key="2">
    <citation type="submission" date="2019-04" db="EMBL/GenBank/DDBJ databases">
        <title>The genome sequence of big-headed turtle.</title>
        <authorList>
            <person name="Gong S."/>
        </authorList>
    </citation>
    <scope>NUCLEOTIDE SEQUENCE [LARGE SCALE GENOMIC DNA]</scope>
    <source>
        <strain evidence="2">DO16091913</strain>
        <tissue evidence="2">Muscle</tissue>
    </source>
</reference>
<gene>
    <name evidence="2" type="ORF">DR999_PMT19714</name>
</gene>
<feature type="compositionally biased region" description="Basic and acidic residues" evidence="1">
    <location>
        <begin position="277"/>
        <end position="290"/>
    </location>
</feature>
<feature type="region of interest" description="Disordered" evidence="1">
    <location>
        <begin position="1"/>
        <end position="104"/>
    </location>
</feature>
<dbReference type="Proteomes" id="UP000297703">
    <property type="component" value="Unassembled WGS sequence"/>
</dbReference>